<keyword evidence="7" id="KW-1185">Reference proteome</keyword>
<dbReference type="RefSeq" id="WP_289561484.1">
    <property type="nucleotide sequence ID" value="NZ_JAUDEO010000114.1"/>
</dbReference>
<gene>
    <name evidence="6" type="ORF">QUW46_09315</name>
</gene>
<evidence type="ECO:0000256" key="3">
    <source>
        <dbReference type="RuleBase" id="RU000590"/>
    </source>
</evidence>
<reference evidence="6 7" key="1">
    <citation type="submission" date="2023-06" db="EMBL/GenBank/DDBJ databases">
        <title>Identification and characterization of horizontal gene transfer across gut microbiota members of farm animals based on homology search.</title>
        <authorList>
            <person name="Schwarzerova J."/>
            <person name="Nykrynova M."/>
            <person name="Jureckova K."/>
            <person name="Cejkova D."/>
            <person name="Rychlik I."/>
        </authorList>
    </citation>
    <scope>NUCLEOTIDE SEQUENCE [LARGE SCALE GENOMIC DNA]</scope>
    <source>
        <strain evidence="6 7">105_WCHN</strain>
    </source>
</reference>
<dbReference type="CDD" id="cd01092">
    <property type="entry name" value="APP-like"/>
    <property type="match status" value="1"/>
</dbReference>
<dbReference type="InterPro" id="IPR029149">
    <property type="entry name" value="Creatin/AminoP/Spt16_N"/>
</dbReference>
<reference evidence="6 7" key="3">
    <citation type="submission" date="2023-06" db="EMBL/GenBank/DDBJ databases">
        <authorList>
            <person name="Zeman M."/>
            <person name="Kubasova T."/>
            <person name="Jahodarova E."/>
            <person name="Nykrynova M."/>
            <person name="Rychlik I."/>
        </authorList>
    </citation>
    <scope>NUCLEOTIDE SEQUENCE [LARGE SCALE GENOMIC DNA]</scope>
    <source>
        <strain evidence="6 7">105_WCHN</strain>
    </source>
</reference>
<dbReference type="PANTHER" id="PTHR46112:SF3">
    <property type="entry name" value="AMINOPEPTIDASE YPDF"/>
    <property type="match status" value="1"/>
</dbReference>
<keyword evidence="1 3" id="KW-0479">Metal-binding</keyword>
<protein>
    <submittedName>
        <fullName evidence="6">Xaa-Pro peptidase family protein</fullName>
    </submittedName>
</protein>
<dbReference type="InterPro" id="IPR036005">
    <property type="entry name" value="Creatinase/aminopeptidase-like"/>
</dbReference>
<dbReference type="Pfam" id="PF00557">
    <property type="entry name" value="Peptidase_M24"/>
    <property type="match status" value="1"/>
</dbReference>
<dbReference type="SUPFAM" id="SSF55920">
    <property type="entry name" value="Creatinase/aminopeptidase"/>
    <property type="match status" value="1"/>
</dbReference>
<evidence type="ECO:0000313" key="6">
    <source>
        <dbReference type="EMBL" id="MDM8334748.1"/>
    </source>
</evidence>
<accession>A0ABT7VPV4</accession>
<dbReference type="Pfam" id="PF01321">
    <property type="entry name" value="Creatinase_N"/>
    <property type="match status" value="1"/>
</dbReference>
<evidence type="ECO:0000259" key="5">
    <source>
        <dbReference type="Pfam" id="PF01321"/>
    </source>
</evidence>
<comment type="similarity">
    <text evidence="3">Belongs to the peptidase M24B family.</text>
</comment>
<feature type="domain" description="Creatinase N-terminal" evidence="5">
    <location>
        <begin position="5"/>
        <end position="128"/>
    </location>
</feature>
<dbReference type="PROSITE" id="PS00491">
    <property type="entry name" value="PROLINE_PEPTIDASE"/>
    <property type="match status" value="1"/>
</dbReference>
<dbReference type="InterPro" id="IPR000587">
    <property type="entry name" value="Creatinase_N"/>
</dbReference>
<dbReference type="EMBL" id="JAUDEO010000114">
    <property type="protein sequence ID" value="MDM8334748.1"/>
    <property type="molecule type" value="Genomic_DNA"/>
</dbReference>
<feature type="domain" description="Peptidase M24" evidence="4">
    <location>
        <begin position="136"/>
        <end position="347"/>
    </location>
</feature>
<name>A0ABT7VPV4_9LACO</name>
<dbReference type="InterPro" id="IPR001131">
    <property type="entry name" value="Peptidase_M24B_aminopep-P_CS"/>
</dbReference>
<dbReference type="SUPFAM" id="SSF53092">
    <property type="entry name" value="Creatinase/prolidase N-terminal domain"/>
    <property type="match status" value="1"/>
</dbReference>
<evidence type="ECO:0000313" key="7">
    <source>
        <dbReference type="Proteomes" id="UP001529423"/>
    </source>
</evidence>
<dbReference type="InterPro" id="IPR000994">
    <property type="entry name" value="Pept_M24"/>
</dbReference>
<reference evidence="7" key="2">
    <citation type="submission" date="2023-06" db="EMBL/GenBank/DDBJ databases">
        <title>Identification and characterization of horizontal gene transfer across gut microbiota members of farm animals based on homology search.</title>
        <authorList>
            <person name="Zeman M."/>
            <person name="Kubasova T."/>
            <person name="Jahodarova E."/>
            <person name="Nykrynova M."/>
            <person name="Rychlik I."/>
        </authorList>
    </citation>
    <scope>NUCLEOTIDE SEQUENCE [LARGE SCALE GENOMIC DNA]</scope>
    <source>
        <strain evidence="7">105_WCHN</strain>
    </source>
</reference>
<sequence length="366" mass="41280">MYTERIQKLRQQMREDQLDAFLVTDPINIKYLSGFSGDTAGVQLVTADNNWIITDSRFVQYLEEELPDQDNIITRSYLGTVCDLVKKLSIKRLGFEDTITYTDYEFLREQAECELVPENEVIEWNRTVKSPAELDIIRQSCQLAGKGFQFVLDNIKPGMTEQEMSNELDYFMKKHGAQGASFETIFASGENTVKPHATASKKKIQVGEPVTLDFGYFYDDYTSDVTRTFGIGAQSDKFKEIYQVVLDAQIKTIEAVKEGVTAAELDHVGRQYITDQGYGEYFTHGMGHGIGLDIHENPYISRSVNDAPLGKFAPKTFVANQILTIEPGIYIPGVGGVRIEDDVLVTKDGYEVLTDFSKKYQEVPAN</sequence>
<dbReference type="Gene3D" id="3.40.350.10">
    <property type="entry name" value="Creatinase/prolidase N-terminal domain"/>
    <property type="match status" value="1"/>
</dbReference>
<dbReference type="PANTHER" id="PTHR46112">
    <property type="entry name" value="AMINOPEPTIDASE"/>
    <property type="match status" value="1"/>
</dbReference>
<dbReference type="Proteomes" id="UP001529423">
    <property type="component" value="Unassembled WGS sequence"/>
</dbReference>
<evidence type="ECO:0000256" key="1">
    <source>
        <dbReference type="ARBA" id="ARBA00022723"/>
    </source>
</evidence>
<comment type="caution">
    <text evidence="6">The sequence shown here is derived from an EMBL/GenBank/DDBJ whole genome shotgun (WGS) entry which is preliminary data.</text>
</comment>
<dbReference type="Gene3D" id="3.90.230.10">
    <property type="entry name" value="Creatinase/methionine aminopeptidase superfamily"/>
    <property type="match status" value="1"/>
</dbReference>
<organism evidence="6 7">
    <name type="scientific">Limosilactobacillus panis</name>
    <dbReference type="NCBI Taxonomy" id="47493"/>
    <lineage>
        <taxon>Bacteria</taxon>
        <taxon>Bacillati</taxon>
        <taxon>Bacillota</taxon>
        <taxon>Bacilli</taxon>
        <taxon>Lactobacillales</taxon>
        <taxon>Lactobacillaceae</taxon>
        <taxon>Limosilactobacillus</taxon>
    </lineage>
</organism>
<evidence type="ECO:0000256" key="2">
    <source>
        <dbReference type="ARBA" id="ARBA00022801"/>
    </source>
</evidence>
<keyword evidence="2" id="KW-0378">Hydrolase</keyword>
<evidence type="ECO:0000259" key="4">
    <source>
        <dbReference type="Pfam" id="PF00557"/>
    </source>
</evidence>
<proteinExistence type="inferred from homology"/>
<dbReference type="InterPro" id="IPR050659">
    <property type="entry name" value="Peptidase_M24B"/>
</dbReference>